<organism evidence="1 2">
    <name type="scientific">Tulasnella calospora MUT 4182</name>
    <dbReference type="NCBI Taxonomy" id="1051891"/>
    <lineage>
        <taxon>Eukaryota</taxon>
        <taxon>Fungi</taxon>
        <taxon>Dikarya</taxon>
        <taxon>Basidiomycota</taxon>
        <taxon>Agaricomycotina</taxon>
        <taxon>Agaricomycetes</taxon>
        <taxon>Cantharellales</taxon>
        <taxon>Tulasnellaceae</taxon>
        <taxon>Tulasnella</taxon>
    </lineage>
</organism>
<dbReference type="Proteomes" id="UP000054248">
    <property type="component" value="Unassembled WGS sequence"/>
</dbReference>
<sequence>MVSGHIVGLAALDSPPSIDVVTLTTNGETFVQTIEHDKIDTEALDMIFLCTFGGVIGGMNRMAEIWLWQIDGEA</sequence>
<reference evidence="1 2" key="1">
    <citation type="submission" date="2014-04" db="EMBL/GenBank/DDBJ databases">
        <authorList>
            <consortium name="DOE Joint Genome Institute"/>
            <person name="Kuo A."/>
            <person name="Girlanda M."/>
            <person name="Perotto S."/>
            <person name="Kohler A."/>
            <person name="Nagy L.G."/>
            <person name="Floudas D."/>
            <person name="Copeland A."/>
            <person name="Barry K.W."/>
            <person name="Cichocki N."/>
            <person name="Veneault-Fourrey C."/>
            <person name="LaButti K."/>
            <person name="Lindquist E.A."/>
            <person name="Lipzen A."/>
            <person name="Lundell T."/>
            <person name="Morin E."/>
            <person name="Murat C."/>
            <person name="Sun H."/>
            <person name="Tunlid A."/>
            <person name="Henrissat B."/>
            <person name="Grigoriev I.V."/>
            <person name="Hibbett D.S."/>
            <person name="Martin F."/>
            <person name="Nordberg H.P."/>
            <person name="Cantor M.N."/>
            <person name="Hua S.X."/>
        </authorList>
    </citation>
    <scope>NUCLEOTIDE SEQUENCE [LARGE SCALE GENOMIC DNA]</scope>
    <source>
        <strain evidence="1 2">MUT 4182</strain>
    </source>
</reference>
<dbReference type="HOGENOM" id="CLU_2689618_0_0_1"/>
<evidence type="ECO:0000313" key="1">
    <source>
        <dbReference type="EMBL" id="KIO30123.1"/>
    </source>
</evidence>
<keyword evidence="2" id="KW-1185">Reference proteome</keyword>
<dbReference type="AlphaFoldDB" id="A0A0C3L8H2"/>
<accession>A0A0C3L8H2</accession>
<dbReference type="EMBL" id="KN822975">
    <property type="protein sequence ID" value="KIO30123.1"/>
    <property type="molecule type" value="Genomic_DNA"/>
</dbReference>
<name>A0A0C3L8H2_9AGAM</name>
<protein>
    <submittedName>
        <fullName evidence="1">Uncharacterized protein</fullName>
    </submittedName>
</protein>
<reference evidence="2" key="2">
    <citation type="submission" date="2015-01" db="EMBL/GenBank/DDBJ databases">
        <title>Evolutionary Origins and Diversification of the Mycorrhizal Mutualists.</title>
        <authorList>
            <consortium name="DOE Joint Genome Institute"/>
            <consortium name="Mycorrhizal Genomics Consortium"/>
            <person name="Kohler A."/>
            <person name="Kuo A."/>
            <person name="Nagy L.G."/>
            <person name="Floudas D."/>
            <person name="Copeland A."/>
            <person name="Barry K.W."/>
            <person name="Cichocki N."/>
            <person name="Veneault-Fourrey C."/>
            <person name="LaButti K."/>
            <person name="Lindquist E.A."/>
            <person name="Lipzen A."/>
            <person name="Lundell T."/>
            <person name="Morin E."/>
            <person name="Murat C."/>
            <person name="Riley R."/>
            <person name="Ohm R."/>
            <person name="Sun H."/>
            <person name="Tunlid A."/>
            <person name="Henrissat B."/>
            <person name="Grigoriev I.V."/>
            <person name="Hibbett D.S."/>
            <person name="Martin F."/>
        </authorList>
    </citation>
    <scope>NUCLEOTIDE SEQUENCE [LARGE SCALE GENOMIC DNA]</scope>
    <source>
        <strain evidence="2">MUT 4182</strain>
    </source>
</reference>
<gene>
    <name evidence="1" type="ORF">M407DRAFT_242321</name>
</gene>
<evidence type="ECO:0000313" key="2">
    <source>
        <dbReference type="Proteomes" id="UP000054248"/>
    </source>
</evidence>
<proteinExistence type="predicted"/>